<keyword evidence="1" id="KW-0175">Coiled coil</keyword>
<name>A0A1M6SAF7_9FIRM</name>
<feature type="non-terminal residue" evidence="2">
    <location>
        <position position="1"/>
    </location>
</feature>
<organism evidence="2 3">
    <name type="scientific">Tepidibacter formicigenes DSM 15518</name>
    <dbReference type="NCBI Taxonomy" id="1123349"/>
    <lineage>
        <taxon>Bacteria</taxon>
        <taxon>Bacillati</taxon>
        <taxon>Bacillota</taxon>
        <taxon>Clostridia</taxon>
        <taxon>Peptostreptococcales</taxon>
        <taxon>Peptostreptococcaceae</taxon>
        <taxon>Tepidibacter</taxon>
    </lineage>
</organism>
<protein>
    <submittedName>
        <fullName evidence="2">Uncharacterized protein</fullName>
    </submittedName>
</protein>
<dbReference type="AlphaFoldDB" id="A0A1M6SAF7"/>
<dbReference type="RefSeq" id="WP_278280571.1">
    <property type="nucleotide sequence ID" value="NZ_FRAE01000069.1"/>
</dbReference>
<reference evidence="3" key="1">
    <citation type="submission" date="2016-11" db="EMBL/GenBank/DDBJ databases">
        <authorList>
            <person name="Varghese N."/>
            <person name="Submissions S."/>
        </authorList>
    </citation>
    <scope>NUCLEOTIDE SEQUENCE [LARGE SCALE GENOMIC DNA]</scope>
    <source>
        <strain evidence="3">DSM 15518</strain>
    </source>
</reference>
<feature type="coiled-coil region" evidence="1">
    <location>
        <begin position="121"/>
        <end position="158"/>
    </location>
</feature>
<gene>
    <name evidence="2" type="ORF">SAMN02744037_02297</name>
</gene>
<accession>A0A1M6SAF7</accession>
<evidence type="ECO:0000313" key="2">
    <source>
        <dbReference type="EMBL" id="SHK41754.1"/>
    </source>
</evidence>
<keyword evidence="3" id="KW-1185">Reference proteome</keyword>
<evidence type="ECO:0000313" key="3">
    <source>
        <dbReference type="Proteomes" id="UP000242497"/>
    </source>
</evidence>
<proteinExistence type="predicted"/>
<dbReference type="Proteomes" id="UP000242497">
    <property type="component" value="Unassembled WGS sequence"/>
</dbReference>
<dbReference type="EMBL" id="FRAE01000069">
    <property type="protein sequence ID" value="SHK41754.1"/>
    <property type="molecule type" value="Genomic_DNA"/>
</dbReference>
<sequence>QELRDFSCHGYRELMCFLYRNFAMQSLLIGDSPKDAAKEAQRMMLEFNQRFKKPLIEKNVESKTRNIERKQYNFKNETIITMLNIKDHEQRELKTIIDDNEYMRRQREYDKRRDEIRKEKRKKARRNEQGLTKKQAELKELKIKIIELREQKLSYREIASKLNVSLGKVQRALKCNY</sequence>
<evidence type="ECO:0000256" key="1">
    <source>
        <dbReference type="SAM" id="Coils"/>
    </source>
</evidence>